<proteinExistence type="predicted"/>
<protein>
    <recommendedName>
        <fullName evidence="3">Resolvase/invertase-type recombinase catalytic domain-containing protein</fullName>
    </recommendedName>
</protein>
<keyword evidence="2" id="KW-1185">Reference proteome</keyword>
<dbReference type="RefSeq" id="WP_039778961.1">
    <property type="nucleotide sequence ID" value="NZ_JAAXOR010000008.1"/>
</dbReference>
<name>A0A231GZF6_9NOCA</name>
<dbReference type="Proteomes" id="UP000215506">
    <property type="component" value="Unassembled WGS sequence"/>
</dbReference>
<comment type="caution">
    <text evidence="1">The sequence shown here is derived from an EMBL/GenBank/DDBJ whole genome shotgun (WGS) entry which is preliminary data.</text>
</comment>
<evidence type="ECO:0008006" key="3">
    <source>
        <dbReference type="Google" id="ProtNLM"/>
    </source>
</evidence>
<gene>
    <name evidence="1" type="ORF">B7C42_05990</name>
</gene>
<accession>A0A231GZF6</accession>
<dbReference type="EMBL" id="NGAF01000016">
    <property type="protein sequence ID" value="OXR42006.1"/>
    <property type="molecule type" value="Genomic_DNA"/>
</dbReference>
<reference evidence="1 2" key="1">
    <citation type="submission" date="2017-07" db="EMBL/GenBank/DDBJ databases">
        <title>First draft Genome Sequence of Nocardia cerradoensis isolated from human infection.</title>
        <authorList>
            <person name="Carrasco G."/>
        </authorList>
    </citation>
    <scope>NUCLEOTIDE SEQUENCE [LARGE SCALE GENOMIC DNA]</scope>
    <source>
        <strain evidence="1 2">CNM20130759</strain>
    </source>
</reference>
<dbReference type="AlphaFoldDB" id="A0A231GZF6"/>
<evidence type="ECO:0000313" key="2">
    <source>
        <dbReference type="Proteomes" id="UP000215506"/>
    </source>
</evidence>
<sequence>MSAEPDKSKWPKAIGYVRSDLAGDRRTEIDAAIRRRAAGAGYRLMGIVADGPVPDLLPALRRADAVAVITHDLEHVGGSPKSVCGFAALLTVDPADMWCWGYQPDW</sequence>
<organism evidence="1 2">
    <name type="scientific">Nocardia cerradoensis</name>
    <dbReference type="NCBI Taxonomy" id="85688"/>
    <lineage>
        <taxon>Bacteria</taxon>
        <taxon>Bacillati</taxon>
        <taxon>Actinomycetota</taxon>
        <taxon>Actinomycetes</taxon>
        <taxon>Mycobacteriales</taxon>
        <taxon>Nocardiaceae</taxon>
        <taxon>Nocardia</taxon>
    </lineage>
</organism>
<evidence type="ECO:0000313" key="1">
    <source>
        <dbReference type="EMBL" id="OXR42006.1"/>
    </source>
</evidence>